<evidence type="ECO:0000313" key="4">
    <source>
        <dbReference type="Proteomes" id="UP000294894"/>
    </source>
</evidence>
<feature type="domain" description="FAD dependent oxidoreductase" evidence="2">
    <location>
        <begin position="6"/>
        <end position="386"/>
    </location>
</feature>
<dbReference type="GO" id="GO:0005737">
    <property type="term" value="C:cytoplasm"/>
    <property type="evidence" value="ECO:0007669"/>
    <property type="project" value="TreeGrafter"/>
</dbReference>
<dbReference type="OrthoDB" id="9806452at2"/>
<reference evidence="3 4" key="1">
    <citation type="submission" date="2019-03" db="EMBL/GenBank/DDBJ databases">
        <title>Three New Species of Nocardioides, Nocardioides euryhalodurans sp. nov., Nocardioides seonyuensis sp. nov. and Nocardioides eburneoflavus sp. nov., Iolated from Soil.</title>
        <authorList>
            <person name="Roh S.G."/>
            <person name="Lee C."/>
            <person name="Kim M.-K."/>
            <person name="Kim S.B."/>
        </authorList>
    </citation>
    <scope>NUCLEOTIDE SEQUENCE [LARGE SCALE GENOMIC DNA]</scope>
    <source>
        <strain evidence="3 4">MMS17-SY117</strain>
    </source>
</reference>
<dbReference type="Pfam" id="PF01266">
    <property type="entry name" value="DAO"/>
    <property type="match status" value="1"/>
</dbReference>
<proteinExistence type="predicted"/>
<dbReference type="Gene3D" id="3.50.50.60">
    <property type="entry name" value="FAD/NAD(P)-binding domain"/>
    <property type="match status" value="1"/>
</dbReference>
<sequence>MTEGVDAVVIGAGVIGSSIALELARSGRRVVVVDKAGGAGHGSTSASSGIVRFHYSTFAGVALAWESLHGWRDWAGHLGHVDPAGTAGFRRTGMLVLDRIPGASAAITALLDEVGVPWEAWDAAEIAARVPALDPGAYGPPAPVDSDAFFADAHGSLTGSFTPDAGYVPDPALAAHNLAEAAVHHGAVLRLHREIRTVAEEGSRRWRLTTTDGEVLDADVVVNAAGPWSSRVNAMAGIGSDFTVTTRPLRQEVHEVAAPPGFEPTDGEPGVTIADPDLGIYIRSAHAGALLVGGMEPECDPPEWVEDPDAADPRPTVPVFETQVLRAARRFPDLAVPHRPLGIAGVYDVTTDWAPVYDRTDRPGFYVAMGTSGNQFKNAPVVGTLLRTLVDAVESGHDHDRDPVRLTLPRTGTVVDLAAWSRLRPVADDPPSNVLG</sequence>
<dbReference type="Proteomes" id="UP000294894">
    <property type="component" value="Chromosome"/>
</dbReference>
<accession>A0A4P7GNA9</accession>
<dbReference type="Gene3D" id="3.30.9.10">
    <property type="entry name" value="D-Amino Acid Oxidase, subunit A, domain 2"/>
    <property type="match status" value="1"/>
</dbReference>
<keyword evidence="4" id="KW-1185">Reference proteome</keyword>
<dbReference type="PANTHER" id="PTHR13847:SF287">
    <property type="entry name" value="FAD-DEPENDENT OXIDOREDUCTASE DOMAIN-CONTAINING PROTEIN 1"/>
    <property type="match status" value="1"/>
</dbReference>
<name>A0A4P7GNA9_9ACTN</name>
<evidence type="ECO:0000259" key="2">
    <source>
        <dbReference type="Pfam" id="PF01266"/>
    </source>
</evidence>
<evidence type="ECO:0000256" key="1">
    <source>
        <dbReference type="ARBA" id="ARBA00023002"/>
    </source>
</evidence>
<gene>
    <name evidence="3" type="ORF">EXE57_16380</name>
</gene>
<dbReference type="KEGG" id="noy:EXE57_16380"/>
<dbReference type="RefSeq" id="WP_135079332.1">
    <property type="nucleotide sequence ID" value="NZ_CP038267.1"/>
</dbReference>
<organism evidence="3 4">
    <name type="scientific">Nocardioides euryhalodurans</name>
    <dbReference type="NCBI Taxonomy" id="2518370"/>
    <lineage>
        <taxon>Bacteria</taxon>
        <taxon>Bacillati</taxon>
        <taxon>Actinomycetota</taxon>
        <taxon>Actinomycetes</taxon>
        <taxon>Propionibacteriales</taxon>
        <taxon>Nocardioidaceae</taxon>
        <taxon>Nocardioides</taxon>
    </lineage>
</organism>
<dbReference type="SUPFAM" id="SSF51905">
    <property type="entry name" value="FAD/NAD(P)-binding domain"/>
    <property type="match status" value="1"/>
</dbReference>
<dbReference type="GO" id="GO:0016491">
    <property type="term" value="F:oxidoreductase activity"/>
    <property type="evidence" value="ECO:0007669"/>
    <property type="project" value="UniProtKB-KW"/>
</dbReference>
<protein>
    <submittedName>
        <fullName evidence="3">FAD-binding oxidoreductase</fullName>
    </submittedName>
</protein>
<dbReference type="EMBL" id="CP038267">
    <property type="protein sequence ID" value="QBR93676.1"/>
    <property type="molecule type" value="Genomic_DNA"/>
</dbReference>
<dbReference type="InterPro" id="IPR006076">
    <property type="entry name" value="FAD-dep_OxRdtase"/>
</dbReference>
<dbReference type="PANTHER" id="PTHR13847">
    <property type="entry name" value="SARCOSINE DEHYDROGENASE-RELATED"/>
    <property type="match status" value="1"/>
</dbReference>
<keyword evidence="1" id="KW-0560">Oxidoreductase</keyword>
<dbReference type="InterPro" id="IPR036188">
    <property type="entry name" value="FAD/NAD-bd_sf"/>
</dbReference>
<dbReference type="AlphaFoldDB" id="A0A4P7GNA9"/>
<evidence type="ECO:0000313" key="3">
    <source>
        <dbReference type="EMBL" id="QBR93676.1"/>
    </source>
</evidence>